<dbReference type="Proteomes" id="UP000242287">
    <property type="component" value="Unassembled WGS sequence"/>
</dbReference>
<proteinExistence type="predicted"/>
<dbReference type="EMBL" id="KZ301981">
    <property type="protein sequence ID" value="PFH52141.1"/>
    <property type="molecule type" value="Genomic_DNA"/>
</dbReference>
<sequence length="315" mass="34851">MSTRTYTTLTASRRTRALSLVASRYSPLLNLPSELILGIIQLALLECKPTQLAAISKGVKQLVDAIVYHTVVLDNPTIFLLFYRTVTSAKSAHLAGHVRNLIFTWTPYSFCSVKHLVSTCTSLRSLSLPSSTAIDHVALNGEGPYEITIESFDRPIDYLFSPHQTALCPPYAGVSKALTHLRICEPSDAWHSPNSILNSFGPLPNLTHLHLARQTNGNEENDEVFVRELASVLRSRPMLKLLIVSIYCRQQWEPLSSVEESNIWGLMRDLSASDARVLLLSGNYGEWRNEAQNTAACSSAALPSIFWATAEGARL</sequence>
<reference evidence="1 2" key="1">
    <citation type="submission" date="2014-02" db="EMBL/GenBank/DDBJ databases">
        <title>Transposable element dynamics among asymbiotic and ectomycorrhizal Amanita fungi.</title>
        <authorList>
            <consortium name="DOE Joint Genome Institute"/>
            <person name="Hess J."/>
            <person name="Skrede I."/>
            <person name="Wolfe B."/>
            <person name="LaButti K."/>
            <person name="Ohm R.A."/>
            <person name="Grigoriev I.V."/>
            <person name="Pringle A."/>
        </authorList>
    </citation>
    <scope>NUCLEOTIDE SEQUENCE [LARGE SCALE GENOMIC DNA]</scope>
    <source>
        <strain evidence="1 2">SKay4041</strain>
    </source>
</reference>
<dbReference type="OrthoDB" id="3259136at2759"/>
<organism evidence="1 2">
    <name type="scientific">Amanita thiersii Skay4041</name>
    <dbReference type="NCBI Taxonomy" id="703135"/>
    <lineage>
        <taxon>Eukaryota</taxon>
        <taxon>Fungi</taxon>
        <taxon>Dikarya</taxon>
        <taxon>Basidiomycota</taxon>
        <taxon>Agaricomycotina</taxon>
        <taxon>Agaricomycetes</taxon>
        <taxon>Agaricomycetidae</taxon>
        <taxon>Agaricales</taxon>
        <taxon>Pluteineae</taxon>
        <taxon>Amanitaceae</taxon>
        <taxon>Amanita</taxon>
    </lineage>
</organism>
<protein>
    <recommendedName>
        <fullName evidence="3">F-box domain-containing protein</fullName>
    </recommendedName>
</protein>
<dbReference type="AlphaFoldDB" id="A0A2A9NV09"/>
<keyword evidence="2" id="KW-1185">Reference proteome</keyword>
<name>A0A2A9NV09_9AGAR</name>
<evidence type="ECO:0000313" key="2">
    <source>
        <dbReference type="Proteomes" id="UP000242287"/>
    </source>
</evidence>
<gene>
    <name evidence="1" type="ORF">AMATHDRAFT_57492</name>
</gene>
<evidence type="ECO:0008006" key="3">
    <source>
        <dbReference type="Google" id="ProtNLM"/>
    </source>
</evidence>
<evidence type="ECO:0000313" key="1">
    <source>
        <dbReference type="EMBL" id="PFH52141.1"/>
    </source>
</evidence>
<dbReference type="SUPFAM" id="SSF52047">
    <property type="entry name" value="RNI-like"/>
    <property type="match status" value="1"/>
</dbReference>
<accession>A0A2A9NV09</accession>